<evidence type="ECO:0000256" key="6">
    <source>
        <dbReference type="NCBIfam" id="TIGR01928"/>
    </source>
</evidence>
<dbReference type="SFLD" id="SFLDF00009">
    <property type="entry name" value="o-succinylbenzoate_synthase"/>
    <property type="match status" value="1"/>
</dbReference>
<dbReference type="EMBL" id="JAAMOX010000001">
    <property type="protein sequence ID" value="NIH52238.1"/>
    <property type="molecule type" value="Genomic_DNA"/>
</dbReference>
<keyword evidence="9" id="KW-1185">Reference proteome</keyword>
<dbReference type="UniPathway" id="UPA00079"/>
<comment type="caution">
    <text evidence="8">The sequence shown here is derived from an EMBL/GenBank/DDBJ whole genome shotgun (WGS) entry which is preliminary data.</text>
</comment>
<sequence>MRIVSADVHTVELPLVHSFETSSHRKRHLQHLLIRLVDEAGNEGWGEVASPSHPFFSPETTDTCRFILAQELLPSLLGVELGDPAEAPAAAIRTWAKVRGNSFARAGLESAVWDLSTRVAHVSLSAALGGTATHIEAGVSLGIEPTVEQLLETVAGQVEAGYGRIKLKIAPGWDVAPVRAVRERFGDIALHVDANGVYTEAAEHLAALTELDSYGLTMIEQPFAPANMLASARLQANIQTPICLDESVEEVDHLRTALRLDAGRVLNIKVSRMGGLSTAKEAHDVCRAAGIPVWCGGMHEFGVGRATNIALASLPGFVMPSDVSASAKYYARDITTEPIVAVQGSVAVPTGAGIGYTVDEAYVAERSTESFTLIADTASAR</sequence>
<dbReference type="SUPFAM" id="SSF51604">
    <property type="entry name" value="Enolase C-terminal domain-like"/>
    <property type="match status" value="1"/>
</dbReference>
<dbReference type="SFLD" id="SFLDS00001">
    <property type="entry name" value="Enolase"/>
    <property type="match status" value="1"/>
</dbReference>
<organism evidence="8 9">
    <name type="scientific">Lysinibacter cavernae</name>
    <dbReference type="NCBI Taxonomy" id="1640652"/>
    <lineage>
        <taxon>Bacteria</taxon>
        <taxon>Bacillati</taxon>
        <taxon>Actinomycetota</taxon>
        <taxon>Actinomycetes</taxon>
        <taxon>Micrococcales</taxon>
        <taxon>Microbacteriaceae</taxon>
        <taxon>Lysinibacter</taxon>
    </lineage>
</organism>
<dbReference type="UniPathway" id="UPA01057">
    <property type="reaction ID" value="UER00165"/>
</dbReference>
<dbReference type="NCBIfam" id="TIGR01928">
    <property type="entry name" value="menC_lowGC_arch"/>
    <property type="match status" value="1"/>
</dbReference>
<keyword evidence="4 8" id="KW-0456">Lyase</keyword>
<protein>
    <recommendedName>
        <fullName evidence="5 6">o-succinylbenzoate synthase</fullName>
        <ecNumber evidence="5 6">4.2.1.113</ecNumber>
    </recommendedName>
</protein>
<reference evidence="8 9" key="1">
    <citation type="submission" date="2020-02" db="EMBL/GenBank/DDBJ databases">
        <title>Sequencing the genomes of 1000 actinobacteria strains.</title>
        <authorList>
            <person name="Klenk H.-P."/>
        </authorList>
    </citation>
    <scope>NUCLEOTIDE SEQUENCE [LARGE SCALE GENOMIC DNA]</scope>
    <source>
        <strain evidence="8 9">DSM 27960</strain>
    </source>
</reference>
<dbReference type="InterPro" id="IPR013341">
    <property type="entry name" value="Mandelate_racemase_N_dom"/>
</dbReference>
<dbReference type="SFLD" id="SFLDG00180">
    <property type="entry name" value="muconate_cycloisomerase"/>
    <property type="match status" value="1"/>
</dbReference>
<comment type="cofactor">
    <cofactor evidence="1">
        <name>a divalent metal cation</name>
        <dbReference type="ChEBI" id="CHEBI:60240"/>
    </cofactor>
</comment>
<dbReference type="SUPFAM" id="SSF54826">
    <property type="entry name" value="Enolase N-terminal domain-like"/>
    <property type="match status" value="1"/>
</dbReference>
<dbReference type="Pfam" id="PF13378">
    <property type="entry name" value="MR_MLE_C"/>
    <property type="match status" value="1"/>
</dbReference>
<evidence type="ECO:0000256" key="4">
    <source>
        <dbReference type="ARBA" id="ARBA00023239"/>
    </source>
</evidence>
<dbReference type="GO" id="GO:0009234">
    <property type="term" value="P:menaquinone biosynthetic process"/>
    <property type="evidence" value="ECO:0007669"/>
    <property type="project" value="UniProtKB-UniRule"/>
</dbReference>
<evidence type="ECO:0000256" key="3">
    <source>
        <dbReference type="ARBA" id="ARBA00022842"/>
    </source>
</evidence>
<dbReference type="AlphaFoldDB" id="A0A7X5TSG5"/>
<name>A0A7X5TSG5_9MICO</name>
<evidence type="ECO:0000313" key="8">
    <source>
        <dbReference type="EMBL" id="NIH52238.1"/>
    </source>
</evidence>
<gene>
    <name evidence="8" type="ORF">FHX76_000106</name>
</gene>
<dbReference type="Gene3D" id="3.20.20.120">
    <property type="entry name" value="Enolase-like C-terminal domain"/>
    <property type="match status" value="1"/>
</dbReference>
<dbReference type="InterPro" id="IPR036849">
    <property type="entry name" value="Enolase-like_C_sf"/>
</dbReference>
<dbReference type="EC" id="4.2.1.113" evidence="5 6"/>
<evidence type="ECO:0000256" key="1">
    <source>
        <dbReference type="ARBA" id="ARBA00001968"/>
    </source>
</evidence>
<dbReference type="Proteomes" id="UP000541033">
    <property type="component" value="Unassembled WGS sequence"/>
</dbReference>
<dbReference type="Pfam" id="PF02746">
    <property type="entry name" value="MR_MLE_N"/>
    <property type="match status" value="1"/>
</dbReference>
<dbReference type="PANTHER" id="PTHR48073:SF5">
    <property type="entry name" value="O-SUCCINYLBENZOATE SYNTHASE"/>
    <property type="match status" value="1"/>
</dbReference>
<dbReference type="PANTHER" id="PTHR48073">
    <property type="entry name" value="O-SUCCINYLBENZOATE SYNTHASE-RELATED"/>
    <property type="match status" value="1"/>
</dbReference>
<accession>A0A7X5TSG5</accession>
<dbReference type="InterPro" id="IPR029017">
    <property type="entry name" value="Enolase-like_N"/>
</dbReference>
<evidence type="ECO:0000259" key="7">
    <source>
        <dbReference type="SMART" id="SM00922"/>
    </source>
</evidence>
<evidence type="ECO:0000313" key="9">
    <source>
        <dbReference type="Proteomes" id="UP000541033"/>
    </source>
</evidence>
<dbReference type="InterPro" id="IPR013342">
    <property type="entry name" value="Mandelate_racemase_C"/>
</dbReference>
<evidence type="ECO:0000256" key="5">
    <source>
        <dbReference type="ARBA" id="ARBA00029491"/>
    </source>
</evidence>
<dbReference type="CDD" id="cd03317">
    <property type="entry name" value="NAAAR"/>
    <property type="match status" value="1"/>
</dbReference>
<evidence type="ECO:0000256" key="2">
    <source>
        <dbReference type="ARBA" id="ARBA00022723"/>
    </source>
</evidence>
<dbReference type="InterPro" id="IPR029065">
    <property type="entry name" value="Enolase_C-like"/>
</dbReference>
<dbReference type="Gene3D" id="3.30.390.10">
    <property type="entry name" value="Enolase-like, N-terminal domain"/>
    <property type="match status" value="1"/>
</dbReference>
<dbReference type="GO" id="GO:0016854">
    <property type="term" value="F:racemase and epimerase activity"/>
    <property type="evidence" value="ECO:0007669"/>
    <property type="project" value="UniProtKB-ARBA"/>
</dbReference>
<dbReference type="SMART" id="SM00922">
    <property type="entry name" value="MR_MLE"/>
    <property type="match status" value="1"/>
</dbReference>
<dbReference type="RefSeq" id="WP_167146498.1">
    <property type="nucleotide sequence ID" value="NZ_JAAMOX010000001.1"/>
</dbReference>
<feature type="domain" description="Mandelate racemase/muconate lactonizing enzyme C-terminal" evidence="7">
    <location>
        <begin position="147"/>
        <end position="241"/>
    </location>
</feature>
<dbReference type="InterPro" id="IPR010197">
    <property type="entry name" value="OSBS/NAAAR"/>
</dbReference>
<keyword evidence="2" id="KW-0479">Metal-binding</keyword>
<proteinExistence type="predicted"/>
<dbReference type="GO" id="GO:0043748">
    <property type="term" value="F:O-succinylbenzoate synthase activity"/>
    <property type="evidence" value="ECO:0007669"/>
    <property type="project" value="UniProtKB-EC"/>
</dbReference>
<keyword evidence="3" id="KW-0460">Magnesium</keyword>
<dbReference type="GO" id="GO:0046872">
    <property type="term" value="F:metal ion binding"/>
    <property type="evidence" value="ECO:0007669"/>
    <property type="project" value="UniProtKB-KW"/>
</dbReference>